<sequence length="130" mass="15297">MPLKTLHTSSEAKKHYKSISYETLLASWLLQDGWEVFMPMIDHGMKTDVLISDGSKFYRIQVKSVECFDENTVVTDQWQDAQIDYVIYFSRCANWGYIAPPFKGKRRVNHIEHVRFHQHPKNFLKAFGRA</sequence>
<gene>
    <name evidence="1" type="ORF">O1Q84_24990</name>
</gene>
<dbReference type="Proteomes" id="UP001156560">
    <property type="component" value="Chromosome 2"/>
</dbReference>
<dbReference type="EMBL" id="CP114195">
    <property type="protein sequence ID" value="WAT92613.1"/>
    <property type="molecule type" value="Genomic_DNA"/>
</dbReference>
<dbReference type="AlphaFoldDB" id="A0AA47JKX6"/>
<evidence type="ECO:0000313" key="2">
    <source>
        <dbReference type="Proteomes" id="UP001156560"/>
    </source>
</evidence>
<proteinExistence type="predicted"/>
<accession>A0AA47JKX6</accession>
<dbReference type="Gene3D" id="3.40.1350.10">
    <property type="match status" value="1"/>
</dbReference>
<evidence type="ECO:0008006" key="3">
    <source>
        <dbReference type="Google" id="ProtNLM"/>
    </source>
</evidence>
<evidence type="ECO:0000313" key="1">
    <source>
        <dbReference type="EMBL" id="WAT92613.1"/>
    </source>
</evidence>
<protein>
    <recommendedName>
        <fullName evidence="3">PD(D/E)XK endonuclease domain-containing protein</fullName>
    </recommendedName>
</protein>
<organism evidence="1 2">
    <name type="scientific">Vibrio parahaemolyticus</name>
    <dbReference type="NCBI Taxonomy" id="670"/>
    <lineage>
        <taxon>Bacteria</taxon>
        <taxon>Pseudomonadati</taxon>
        <taxon>Pseudomonadota</taxon>
        <taxon>Gammaproteobacteria</taxon>
        <taxon>Vibrionales</taxon>
        <taxon>Vibrionaceae</taxon>
        <taxon>Vibrio</taxon>
    </lineage>
</organism>
<dbReference type="RefSeq" id="WP_069536795.1">
    <property type="nucleotide sequence ID" value="NZ_CP114195.1"/>
</dbReference>
<name>A0AA47JKX6_VIBPH</name>
<dbReference type="InterPro" id="IPR011856">
    <property type="entry name" value="tRNA_endonuc-like_dom_sf"/>
</dbReference>
<dbReference type="GO" id="GO:0003676">
    <property type="term" value="F:nucleic acid binding"/>
    <property type="evidence" value="ECO:0007669"/>
    <property type="project" value="InterPro"/>
</dbReference>
<reference evidence="1" key="1">
    <citation type="submission" date="2022-12" db="EMBL/GenBank/DDBJ databases">
        <title>Vibrio parahaemolyticus become highly virulent by producing novel Tc toxins.</title>
        <authorList>
            <person name="Yang F."/>
            <person name="You Y."/>
            <person name="Lai Q."/>
            <person name="Xu L."/>
            <person name="Li F."/>
        </authorList>
    </citation>
    <scope>NUCLEOTIDE SEQUENCE</scope>
    <source>
        <strain evidence="1">Vp-HL-202005</strain>
    </source>
</reference>